<dbReference type="InterPro" id="IPR020846">
    <property type="entry name" value="MFS_dom"/>
</dbReference>
<feature type="transmembrane region" description="Helical" evidence="7">
    <location>
        <begin position="20"/>
        <end position="43"/>
    </location>
</feature>
<evidence type="ECO:0000256" key="1">
    <source>
        <dbReference type="ARBA" id="ARBA00004651"/>
    </source>
</evidence>
<dbReference type="SUPFAM" id="SSF103473">
    <property type="entry name" value="MFS general substrate transporter"/>
    <property type="match status" value="1"/>
</dbReference>
<feature type="transmembrane region" description="Helical" evidence="7">
    <location>
        <begin position="173"/>
        <end position="194"/>
    </location>
</feature>
<feature type="transmembrane region" description="Helical" evidence="7">
    <location>
        <begin position="310"/>
        <end position="329"/>
    </location>
</feature>
<name>A0AA37SNE1_9BACT</name>
<dbReference type="Proteomes" id="UP001156666">
    <property type="component" value="Unassembled WGS sequence"/>
</dbReference>
<evidence type="ECO:0000256" key="7">
    <source>
        <dbReference type="SAM" id="Phobius"/>
    </source>
</evidence>
<accession>A0AA37SNE1</accession>
<proteinExistence type="predicted"/>
<dbReference type="InterPro" id="IPR050171">
    <property type="entry name" value="MFS_Transporters"/>
</dbReference>
<dbReference type="Gene3D" id="1.20.1250.20">
    <property type="entry name" value="MFS general substrate transporter like domains"/>
    <property type="match status" value="1"/>
</dbReference>
<evidence type="ECO:0000259" key="8">
    <source>
        <dbReference type="PROSITE" id="PS50850"/>
    </source>
</evidence>
<feature type="transmembrane region" description="Helical" evidence="7">
    <location>
        <begin position="378"/>
        <end position="398"/>
    </location>
</feature>
<sequence length="407" mass="45409">MIGKFYNFYVNSFKGLSKEIWLLSAAFLVNRAGTMVIPFIAIYMTQDLGFDLIQVGWIMSFFGLGSLAGSWLGGKLTDIFSYYKVMVMSLAISGIGFVLFYKLKSFEAICIGMFVLITIADSFRPAAFTAIDAYSKPENKVRSISLIRLAINLGYSIGPAIGGVIYYAYGAQYLFYIDGFTCFASSIFTLIVLAPKKILSTDEEEIDIKPETIKSVWNDRPYLTMMGILFLFNLAFFQLFVNVPLFYREVYLLNEKSIGYIMALNGVVIFLLEMPLVNFLELKKAKAVKVVLAACVLISISYLILNVVFWVPILIVSMLFLTFAEMLGFPFSNSWALNRAPKGRVGQYMGLYTGAFALSHIIGPNLGMRISQSYGYDASWYVMGGLGIAASLMTLYLLKSQKKLGLS</sequence>
<dbReference type="RefSeq" id="WP_235293055.1">
    <property type="nucleotide sequence ID" value="NZ_BSOH01000005.1"/>
</dbReference>
<reference evidence="9" key="1">
    <citation type="journal article" date="2014" name="Int. J. Syst. Evol. Microbiol.">
        <title>Complete genome sequence of Corynebacterium casei LMG S-19264T (=DSM 44701T), isolated from a smear-ripened cheese.</title>
        <authorList>
            <consortium name="US DOE Joint Genome Institute (JGI-PGF)"/>
            <person name="Walter F."/>
            <person name="Albersmeier A."/>
            <person name="Kalinowski J."/>
            <person name="Ruckert C."/>
        </authorList>
    </citation>
    <scope>NUCLEOTIDE SEQUENCE</scope>
    <source>
        <strain evidence="9">NBRC 108769</strain>
    </source>
</reference>
<feature type="transmembrane region" description="Helical" evidence="7">
    <location>
        <begin position="146"/>
        <end position="167"/>
    </location>
</feature>
<keyword evidence="10" id="KW-1185">Reference proteome</keyword>
<comment type="caution">
    <text evidence="9">The sequence shown here is derived from an EMBL/GenBank/DDBJ whole genome shotgun (WGS) entry which is preliminary data.</text>
</comment>
<feature type="transmembrane region" description="Helical" evidence="7">
    <location>
        <begin position="80"/>
        <end position="101"/>
    </location>
</feature>
<dbReference type="Pfam" id="PF07690">
    <property type="entry name" value="MFS_1"/>
    <property type="match status" value="1"/>
</dbReference>
<dbReference type="PANTHER" id="PTHR23517">
    <property type="entry name" value="RESISTANCE PROTEIN MDTM, PUTATIVE-RELATED-RELATED"/>
    <property type="match status" value="1"/>
</dbReference>
<feature type="transmembrane region" description="Helical" evidence="7">
    <location>
        <begin position="258"/>
        <end position="280"/>
    </location>
</feature>
<dbReference type="EMBL" id="BSOH01000005">
    <property type="protein sequence ID" value="GLR16254.1"/>
    <property type="molecule type" value="Genomic_DNA"/>
</dbReference>
<dbReference type="PANTHER" id="PTHR23517:SF2">
    <property type="entry name" value="MULTIDRUG RESISTANCE PROTEIN MDTH"/>
    <property type="match status" value="1"/>
</dbReference>
<keyword evidence="2" id="KW-0813">Transport</keyword>
<keyword evidence="4 7" id="KW-0812">Transmembrane</keyword>
<gene>
    <name evidence="9" type="ORF">GCM10007940_08690</name>
</gene>
<keyword evidence="3" id="KW-1003">Cell membrane</keyword>
<evidence type="ECO:0000256" key="5">
    <source>
        <dbReference type="ARBA" id="ARBA00022989"/>
    </source>
</evidence>
<evidence type="ECO:0000256" key="6">
    <source>
        <dbReference type="ARBA" id="ARBA00023136"/>
    </source>
</evidence>
<evidence type="ECO:0000256" key="4">
    <source>
        <dbReference type="ARBA" id="ARBA00022692"/>
    </source>
</evidence>
<reference evidence="9" key="2">
    <citation type="submission" date="2023-01" db="EMBL/GenBank/DDBJ databases">
        <title>Draft genome sequence of Portibacter lacus strain NBRC 108769.</title>
        <authorList>
            <person name="Sun Q."/>
            <person name="Mori K."/>
        </authorList>
    </citation>
    <scope>NUCLEOTIDE SEQUENCE</scope>
    <source>
        <strain evidence="9">NBRC 108769</strain>
    </source>
</reference>
<dbReference type="InterPro" id="IPR036259">
    <property type="entry name" value="MFS_trans_sf"/>
</dbReference>
<evidence type="ECO:0000313" key="10">
    <source>
        <dbReference type="Proteomes" id="UP001156666"/>
    </source>
</evidence>
<feature type="transmembrane region" description="Helical" evidence="7">
    <location>
        <begin position="222"/>
        <end position="246"/>
    </location>
</feature>
<feature type="domain" description="Major facilitator superfamily (MFS) profile" evidence="8">
    <location>
        <begin position="19"/>
        <end position="402"/>
    </location>
</feature>
<dbReference type="PROSITE" id="PS50850">
    <property type="entry name" value="MFS"/>
    <property type="match status" value="1"/>
</dbReference>
<feature type="transmembrane region" description="Helical" evidence="7">
    <location>
        <begin position="349"/>
        <end position="366"/>
    </location>
</feature>
<protein>
    <submittedName>
        <fullName evidence="9">MFS transporter</fullName>
    </submittedName>
</protein>
<feature type="transmembrane region" description="Helical" evidence="7">
    <location>
        <begin position="55"/>
        <end position="74"/>
    </location>
</feature>
<dbReference type="AlphaFoldDB" id="A0AA37SNE1"/>
<comment type="subcellular location">
    <subcellularLocation>
        <location evidence="1">Cell membrane</location>
        <topology evidence="1">Multi-pass membrane protein</topology>
    </subcellularLocation>
</comment>
<dbReference type="GO" id="GO:0005886">
    <property type="term" value="C:plasma membrane"/>
    <property type="evidence" value="ECO:0007669"/>
    <property type="project" value="UniProtKB-SubCell"/>
</dbReference>
<evidence type="ECO:0000313" key="9">
    <source>
        <dbReference type="EMBL" id="GLR16254.1"/>
    </source>
</evidence>
<dbReference type="GO" id="GO:0022857">
    <property type="term" value="F:transmembrane transporter activity"/>
    <property type="evidence" value="ECO:0007669"/>
    <property type="project" value="InterPro"/>
</dbReference>
<organism evidence="9 10">
    <name type="scientific">Portibacter lacus</name>
    <dbReference type="NCBI Taxonomy" id="1099794"/>
    <lineage>
        <taxon>Bacteria</taxon>
        <taxon>Pseudomonadati</taxon>
        <taxon>Bacteroidota</taxon>
        <taxon>Saprospiria</taxon>
        <taxon>Saprospirales</taxon>
        <taxon>Haliscomenobacteraceae</taxon>
        <taxon>Portibacter</taxon>
    </lineage>
</organism>
<keyword evidence="5 7" id="KW-1133">Transmembrane helix</keyword>
<evidence type="ECO:0000256" key="2">
    <source>
        <dbReference type="ARBA" id="ARBA00022448"/>
    </source>
</evidence>
<keyword evidence="6 7" id="KW-0472">Membrane</keyword>
<dbReference type="InterPro" id="IPR011701">
    <property type="entry name" value="MFS"/>
</dbReference>
<evidence type="ECO:0000256" key="3">
    <source>
        <dbReference type="ARBA" id="ARBA00022475"/>
    </source>
</evidence>
<feature type="transmembrane region" description="Helical" evidence="7">
    <location>
        <begin position="287"/>
        <end position="304"/>
    </location>
</feature>